<evidence type="ECO:0000256" key="11">
    <source>
        <dbReference type="ARBA" id="ARBA00022833"/>
    </source>
</evidence>
<dbReference type="GO" id="GO:0061630">
    <property type="term" value="F:ubiquitin protein ligase activity"/>
    <property type="evidence" value="ECO:0007669"/>
    <property type="project" value="UniProtKB-EC"/>
</dbReference>
<dbReference type="InterPro" id="IPR044066">
    <property type="entry name" value="TRIAD_supradom"/>
</dbReference>
<dbReference type="InterPro" id="IPR037593">
    <property type="entry name" value="MIOS/Sea4"/>
</dbReference>
<feature type="domain" description="RWD" evidence="17">
    <location>
        <begin position="4"/>
        <end position="151"/>
    </location>
</feature>
<dbReference type="Pfam" id="PF05773">
    <property type="entry name" value="RWD"/>
    <property type="match status" value="1"/>
</dbReference>
<proteinExistence type="predicted"/>
<evidence type="ECO:0000256" key="13">
    <source>
        <dbReference type="ARBA" id="ARBA00023136"/>
    </source>
</evidence>
<dbReference type="SMART" id="SM00591">
    <property type="entry name" value="RWD"/>
    <property type="match status" value="1"/>
</dbReference>
<dbReference type="Pfam" id="PF00097">
    <property type="entry name" value="zf-C3HC4"/>
    <property type="match status" value="1"/>
</dbReference>
<dbReference type="InterPro" id="IPR049092">
    <property type="entry name" value="MIOS_a-sol"/>
</dbReference>
<dbReference type="PROSITE" id="PS50908">
    <property type="entry name" value="RWD"/>
    <property type="match status" value="1"/>
</dbReference>
<dbReference type="SUPFAM" id="SSF50978">
    <property type="entry name" value="WD40 repeat-like"/>
    <property type="match status" value="1"/>
</dbReference>
<dbReference type="Gene3D" id="1.20.120.1750">
    <property type="match status" value="1"/>
</dbReference>
<dbReference type="Pfam" id="PF21719">
    <property type="entry name" value="MIOS_a-sol"/>
    <property type="match status" value="1"/>
</dbReference>
<evidence type="ECO:0000259" key="16">
    <source>
        <dbReference type="PROSITE" id="PS50089"/>
    </source>
</evidence>
<dbReference type="InterPro" id="IPR001841">
    <property type="entry name" value="Znf_RING"/>
</dbReference>
<organism evidence="19 20">
    <name type="scientific">Acaulospora morrowiae</name>
    <dbReference type="NCBI Taxonomy" id="94023"/>
    <lineage>
        <taxon>Eukaryota</taxon>
        <taxon>Fungi</taxon>
        <taxon>Fungi incertae sedis</taxon>
        <taxon>Mucoromycota</taxon>
        <taxon>Glomeromycotina</taxon>
        <taxon>Glomeromycetes</taxon>
        <taxon>Diversisporales</taxon>
        <taxon>Acaulosporaceae</taxon>
        <taxon>Acaulospora</taxon>
    </lineage>
</organism>
<evidence type="ECO:0000259" key="18">
    <source>
        <dbReference type="PROSITE" id="PS51873"/>
    </source>
</evidence>
<dbReference type="InterPro" id="IPR018957">
    <property type="entry name" value="Znf_C3HC4_RING-type"/>
</dbReference>
<comment type="pathway">
    <text evidence="3">Protein modification; protein ubiquitination.</text>
</comment>
<dbReference type="Gene3D" id="3.10.110.10">
    <property type="entry name" value="Ubiquitin Conjugating Enzyme"/>
    <property type="match status" value="1"/>
</dbReference>
<evidence type="ECO:0000313" key="19">
    <source>
        <dbReference type="EMBL" id="CAG8571748.1"/>
    </source>
</evidence>
<evidence type="ECO:0000256" key="15">
    <source>
        <dbReference type="SAM" id="MobiDB-lite"/>
    </source>
</evidence>
<evidence type="ECO:0000256" key="2">
    <source>
        <dbReference type="ARBA" id="ARBA00004167"/>
    </source>
</evidence>
<dbReference type="InterPro" id="IPR016135">
    <property type="entry name" value="UBQ-conjugating_enzyme/RWD"/>
</dbReference>
<dbReference type="PROSITE" id="PS00518">
    <property type="entry name" value="ZF_RING_1"/>
    <property type="match status" value="1"/>
</dbReference>
<feature type="domain" description="RING-type" evidence="18">
    <location>
        <begin position="259"/>
        <end position="495"/>
    </location>
</feature>
<dbReference type="GO" id="GO:0005737">
    <property type="term" value="C:cytoplasm"/>
    <property type="evidence" value="ECO:0007669"/>
    <property type="project" value="UniProtKB-ARBA"/>
</dbReference>
<dbReference type="GO" id="GO:0008270">
    <property type="term" value="F:zinc ion binding"/>
    <property type="evidence" value="ECO:0007669"/>
    <property type="project" value="UniProtKB-KW"/>
</dbReference>
<dbReference type="EC" id="2.3.2.31" evidence="4"/>
<dbReference type="CDD" id="cd20335">
    <property type="entry name" value="BRcat_RBR"/>
    <property type="match status" value="1"/>
</dbReference>
<accession>A0A9N9BMN4</accession>
<dbReference type="InterPro" id="IPR036322">
    <property type="entry name" value="WD40_repeat_dom_sf"/>
</dbReference>
<evidence type="ECO:0000256" key="5">
    <source>
        <dbReference type="ARBA" id="ARBA00022679"/>
    </source>
</evidence>
<keyword evidence="10" id="KW-0833">Ubl conjugation pathway</keyword>
<dbReference type="SUPFAM" id="SSF54495">
    <property type="entry name" value="UBC-like"/>
    <property type="match status" value="1"/>
</dbReference>
<keyword evidence="9 14" id="KW-0863">Zinc-finger</keyword>
<dbReference type="CDD" id="cd20336">
    <property type="entry name" value="Rcat_RBR"/>
    <property type="match status" value="1"/>
</dbReference>
<keyword evidence="11" id="KW-0862">Zinc</keyword>
<dbReference type="Pfam" id="PF22191">
    <property type="entry name" value="IBR_1"/>
    <property type="match status" value="1"/>
</dbReference>
<evidence type="ECO:0000256" key="9">
    <source>
        <dbReference type="ARBA" id="ARBA00022771"/>
    </source>
</evidence>
<comment type="catalytic activity">
    <reaction evidence="1">
        <text>[E2 ubiquitin-conjugating enzyme]-S-ubiquitinyl-L-cysteine + [acceptor protein]-L-lysine = [E2 ubiquitin-conjugating enzyme]-L-cysteine + [acceptor protein]-N(6)-ubiquitinyl-L-lysine.</text>
        <dbReference type="EC" id="2.3.2.31"/>
    </reaction>
</comment>
<dbReference type="Gene3D" id="3.30.40.10">
    <property type="entry name" value="Zinc/RING finger domain, C3HC4 (zinc finger)"/>
    <property type="match status" value="1"/>
</dbReference>
<dbReference type="PROSITE" id="PS50089">
    <property type="entry name" value="ZF_RING_2"/>
    <property type="match status" value="1"/>
</dbReference>
<keyword evidence="5" id="KW-0808">Transferase</keyword>
<feature type="compositionally biased region" description="Basic and acidic residues" evidence="15">
    <location>
        <begin position="1073"/>
        <end position="1093"/>
    </location>
</feature>
<keyword evidence="7" id="KW-0479">Metal-binding</keyword>
<protein>
    <recommendedName>
        <fullName evidence="4">RBR-type E3 ubiquitin transferase</fullName>
        <ecNumber evidence="4">2.3.2.31</ecNumber>
    </recommendedName>
</protein>
<evidence type="ECO:0000256" key="7">
    <source>
        <dbReference type="ARBA" id="ARBA00022723"/>
    </source>
</evidence>
<evidence type="ECO:0000313" key="20">
    <source>
        <dbReference type="Proteomes" id="UP000789342"/>
    </source>
</evidence>
<keyword evidence="8" id="KW-0677">Repeat</keyword>
<dbReference type="InterPro" id="IPR002867">
    <property type="entry name" value="IBR_dom"/>
</dbReference>
<dbReference type="SUPFAM" id="SSF57850">
    <property type="entry name" value="RING/U-box"/>
    <property type="match status" value="2"/>
</dbReference>
<keyword evidence="6" id="KW-0812">Transmembrane</keyword>
<keyword evidence="13" id="KW-0472">Membrane</keyword>
<evidence type="ECO:0000256" key="10">
    <source>
        <dbReference type="ARBA" id="ARBA00022786"/>
    </source>
</evidence>
<name>A0A9N9BMN4_9GLOM</name>
<comment type="subcellular location">
    <subcellularLocation>
        <location evidence="2">Membrane</location>
        <topology evidence="2">Single-pass membrane protein</topology>
    </subcellularLocation>
</comment>
<dbReference type="Gene3D" id="2.130.10.10">
    <property type="entry name" value="YVTN repeat-like/Quinoprotein amine dehydrogenase"/>
    <property type="match status" value="1"/>
</dbReference>
<dbReference type="PANTHER" id="PTHR16453">
    <property type="entry name" value="WD40 DOMAIN-CONTAINING PROTEIN MIO FAMILY MEMBER"/>
    <property type="match status" value="1"/>
</dbReference>
<evidence type="ECO:0000256" key="1">
    <source>
        <dbReference type="ARBA" id="ARBA00001798"/>
    </source>
</evidence>
<reference evidence="19" key="1">
    <citation type="submission" date="2021-06" db="EMBL/GenBank/DDBJ databases">
        <authorList>
            <person name="Kallberg Y."/>
            <person name="Tangrot J."/>
            <person name="Rosling A."/>
        </authorList>
    </citation>
    <scope>NUCLEOTIDE SEQUENCE</scope>
    <source>
        <strain evidence="19">CL551</strain>
    </source>
</reference>
<evidence type="ECO:0000256" key="12">
    <source>
        <dbReference type="ARBA" id="ARBA00022989"/>
    </source>
</evidence>
<evidence type="ECO:0000256" key="4">
    <source>
        <dbReference type="ARBA" id="ARBA00012251"/>
    </source>
</evidence>
<feature type="domain" description="RING-type" evidence="16">
    <location>
        <begin position="263"/>
        <end position="309"/>
    </location>
</feature>
<evidence type="ECO:0000256" key="14">
    <source>
        <dbReference type="PROSITE-ProRule" id="PRU00175"/>
    </source>
</evidence>
<comment type="caution">
    <text evidence="19">The sequence shown here is derived from an EMBL/GenBank/DDBJ whole genome shotgun (WGS) entry which is preliminary data.</text>
</comment>
<feature type="compositionally biased region" description="Low complexity" evidence="15">
    <location>
        <begin position="93"/>
        <end position="102"/>
    </location>
</feature>
<sequence length="1442" mass="163823">MNKEEIEVLQTIYNNDFTISNTRPVWYGVMVSADEEKQNLVTESSHSQQKNEISIVDPQYVQVLFNLPLEYPSVPLEIRIVGPLLSINQLSSDFSSSSPTLSDRNDPITNNEDGLKHLEKLLKDCATELASREEPAMYEIVELTRNWLWDYQQKSLTHRRHQYFSNRWIGEWLDKLFDWQITSYSPSRVMDTQIKAELKVIEGVEEESGEKIEIAKVRNYLRENLWDVNKAVQSIVKSIRDDTLENASHIKEVMEDSDDGKICAICFDTFPTEEITTFMPCDHSTCNDCLTQYLTLKISENQIFSMSCPGAVRCKTLVDPTIIGRLLSEQLISKYYSCLRDSFNQLQQHPEVPKSHVQQSVKKFFWCISPKCDHSLSVKVQSLTQNPPLLHCYGCSTTWCSSCELVGGHWPSTCVDHETYLRTNHAVKLPPTKLPKNSISDISTKPCPKCHIHISKNGGCMHMSCQMCCHEFCWGCLKEWSMRSHPGYFTCDMMLNGTDDDGSQVITTFSVFDLDDLLTTPGQFQKRFKRAVILYSTSFKQEQIELDLLLKHYRNGSDTRDIRKLRIEITQSLVQLTYIMKFGSMGFFTKSDKDELEVKKGVEIMQRLEFGLSTMEKLRDQVIRIDRANIGKEEGRDKCYMMMNEEKLKVWSPHKGSNQFLVDSNNDLRLYEYNPKEPVNLNFRTIVLPPPDPPSRLTYYTWSPDSNYKGLLAAGYSNGKIFLGNFCDEDQISTNASISIQKQSHGTLSIKSIRSCNAMAFCPYEPRLLAVGYERMRTEYSLLIWDVEQARIINSFGNNKNYGANGSPNEPSTKIGGNNGSNLQNDVGDLGIQGTMVAADGQVISRPSIVTSHNRIEDMRPKNTFGFGENVVSCSWYSNRKRLVSGVQSKNLKFYDLRKEGHTHVIPTRAVYGVTGDPHREHRIASYEDGFLASLEKDSNYITLYDIEDCMPNIAPAPLNRNPSFNGTDSGGALNEVPPVRNIAGYVSAGMTDDESGIPILWKSRRINSNSPKNLALFSWISTFTSPYNHFMTINKDVELRPLFMEEAPPFNWGSGGSIVISKAKSFFELDPTHEETRETTNEHPVEHPEEKQSNLSIKGDAGQKQRVSLNLKLDHYEDTSRPDDLNKDSNAVSPRQFKSILTNQNHKSQDGEMDGNALLVSNTLNLMQEDISLVMHKRAMSGYSMTCQVNEEIVKEAPMLKALWSWIAQAEKLADGKATIGNIDHSYHGVYSVWTASAAVKKQSPKPSLINEEAIDPETLNDSDTFTITTSKLQQRKLSLAICGWGFEKNELENTLLKMVQSGNFEKAAGWALFHGETERAIEILNNSQNERLKLVSTNLASFYLSNREEYRENLLWRNICKSLSYEMRDPYLRAIFSYMASGHWDDVLREDELELRDRVGVALRFLDDDKLSAYLYETTENVKKAGNVAGVILTGLTPEG</sequence>
<dbReference type="InterPro" id="IPR017907">
    <property type="entry name" value="Znf_RING_CS"/>
</dbReference>
<keyword evidence="12" id="KW-1133">Transmembrane helix</keyword>
<feature type="region of interest" description="Disordered" evidence="15">
    <location>
        <begin position="93"/>
        <end position="112"/>
    </location>
</feature>
<dbReference type="GO" id="GO:0031090">
    <property type="term" value="C:organelle membrane"/>
    <property type="evidence" value="ECO:0007669"/>
    <property type="project" value="UniProtKB-ARBA"/>
</dbReference>
<dbReference type="Proteomes" id="UP000789342">
    <property type="component" value="Unassembled WGS sequence"/>
</dbReference>
<feature type="region of interest" description="Disordered" evidence="15">
    <location>
        <begin position="1073"/>
        <end position="1103"/>
    </location>
</feature>
<dbReference type="SMART" id="SM00647">
    <property type="entry name" value="IBR"/>
    <property type="match status" value="2"/>
</dbReference>
<evidence type="ECO:0000256" key="8">
    <source>
        <dbReference type="ARBA" id="ARBA00022737"/>
    </source>
</evidence>
<evidence type="ECO:0000256" key="3">
    <source>
        <dbReference type="ARBA" id="ARBA00004906"/>
    </source>
</evidence>
<dbReference type="PANTHER" id="PTHR16453:SF9">
    <property type="entry name" value="GATOR COMPLEX PROTEIN MIOS"/>
    <property type="match status" value="1"/>
</dbReference>
<dbReference type="OrthoDB" id="341486at2759"/>
<keyword evidence="20" id="KW-1185">Reference proteome</keyword>
<dbReference type="PROSITE" id="PS51873">
    <property type="entry name" value="TRIAD"/>
    <property type="match status" value="1"/>
</dbReference>
<dbReference type="EMBL" id="CAJVPV010004351">
    <property type="protein sequence ID" value="CAG8571748.1"/>
    <property type="molecule type" value="Genomic_DNA"/>
</dbReference>
<evidence type="ECO:0000256" key="6">
    <source>
        <dbReference type="ARBA" id="ARBA00022692"/>
    </source>
</evidence>
<dbReference type="InterPro" id="IPR015943">
    <property type="entry name" value="WD40/YVTN_repeat-like_dom_sf"/>
</dbReference>
<feature type="non-terminal residue" evidence="19">
    <location>
        <position position="1442"/>
    </location>
</feature>
<evidence type="ECO:0000259" key="17">
    <source>
        <dbReference type="PROSITE" id="PS50908"/>
    </source>
</evidence>
<dbReference type="InterPro" id="IPR006575">
    <property type="entry name" value="RWD_dom"/>
</dbReference>
<dbReference type="InterPro" id="IPR013083">
    <property type="entry name" value="Znf_RING/FYVE/PHD"/>
</dbReference>
<dbReference type="FunFam" id="3.30.40.10:FF:000051">
    <property type="entry name" value="RBR-type E3 ubiquitin transferase"/>
    <property type="match status" value="1"/>
</dbReference>
<gene>
    <name evidence="19" type="ORF">AMORRO_LOCUS6505</name>
</gene>